<dbReference type="PANTHER" id="PTHR42722">
    <property type="entry name" value="LEUCINE DEHYDROGENASE"/>
    <property type="match status" value="1"/>
</dbReference>
<dbReference type="InterPro" id="IPR036291">
    <property type="entry name" value="NAD(P)-bd_dom_sf"/>
</dbReference>
<dbReference type="InterPro" id="IPR046346">
    <property type="entry name" value="Aminoacid_DH-like_N_sf"/>
</dbReference>
<dbReference type="InterPro" id="IPR006096">
    <property type="entry name" value="Glu/Leu/Phe/Val/Trp_DH_C"/>
</dbReference>
<comment type="similarity">
    <text evidence="1 6">Belongs to the Glu/Leu/Phe/Val dehydrogenases family.</text>
</comment>
<dbReference type="InterPro" id="IPR006095">
    <property type="entry name" value="Glu/Leu/Phe/Val/Trp_DH"/>
</dbReference>
<dbReference type="InterPro" id="IPR016211">
    <property type="entry name" value="Glu/Phe/Leu/Val/Trp_DH_bac/arc"/>
</dbReference>
<dbReference type="HOGENOM" id="CLU_025763_0_0_4"/>
<keyword evidence="8" id="KW-0614">Plasmid</keyword>
<feature type="domain" description="Glutamate/phenylalanine/leucine/valine/L-tryptophan dehydrogenase C-terminal" evidence="7">
    <location>
        <begin position="157"/>
        <end position="359"/>
    </location>
</feature>
<dbReference type="GO" id="GO:0016639">
    <property type="term" value="F:oxidoreductase activity, acting on the CH-NH2 group of donors, NAD or NADP as acceptor"/>
    <property type="evidence" value="ECO:0007669"/>
    <property type="project" value="InterPro"/>
</dbReference>
<accession>Q46MU7</accession>
<dbReference type="Pfam" id="PF02812">
    <property type="entry name" value="ELFV_dehydrog_N"/>
    <property type="match status" value="1"/>
</dbReference>
<sequence length="359" mass="37662">MNANEVSRADDHSVSLFGLGDATPHERVMLVTEEKTGLRAIIAIHSTARGPAFGGCRYWSYGSDLAAMEDALRLSRGMSLKNAMADLPFGGGKAVILRGDGQHERNAMYQAFGRAVQVLAGTYITGEDVGTSVADMLAVREVTPYAAGIPRPDGFGGNPSPKTALGVFAAIERGASHVFGARELSGLRVAVQGLGAVGWALAERLHRAGCKLVVADIDDSRTAAARRAFNAVVVAVDDIATQDVDILAPCALGATLHRQSIPALRARLVAGAANNQLATNGDGDALHERGIAYLPDYLVNAGGIISCVREYQGGFAEADVDAEVLRIANRVDSLFVRASSAGEPLSRAADRWALEKLAS</sequence>
<geneLocation type="plasmid" evidence="8">
    <name>megaplasmid</name>
</geneLocation>
<dbReference type="PIRSF" id="PIRSF000188">
    <property type="entry name" value="Phe_leu_dh"/>
    <property type="match status" value="1"/>
</dbReference>
<evidence type="ECO:0000259" key="7">
    <source>
        <dbReference type="SMART" id="SM00839"/>
    </source>
</evidence>
<dbReference type="InterPro" id="IPR006097">
    <property type="entry name" value="Glu/Leu/Phe/Val/Trp_DH_dimer"/>
</dbReference>
<evidence type="ECO:0000256" key="2">
    <source>
        <dbReference type="ARBA" id="ARBA00023002"/>
    </source>
</evidence>
<dbReference type="SUPFAM" id="SSF51735">
    <property type="entry name" value="NAD(P)-binding Rossmann-fold domains"/>
    <property type="match status" value="1"/>
</dbReference>
<feature type="binding site" evidence="5">
    <location>
        <begin position="193"/>
        <end position="198"/>
    </location>
    <ligand>
        <name>NAD(+)</name>
        <dbReference type="ChEBI" id="CHEBI:57540"/>
    </ligand>
</feature>
<evidence type="ECO:0000256" key="3">
    <source>
        <dbReference type="ARBA" id="ARBA00023027"/>
    </source>
</evidence>
<keyword evidence="3 5" id="KW-0520">NAD</keyword>
<dbReference type="SMART" id="SM00839">
    <property type="entry name" value="ELFV_dehydrog"/>
    <property type="match status" value="1"/>
</dbReference>
<dbReference type="OrthoDB" id="9803297at2"/>
<dbReference type="Gene3D" id="3.40.50.10860">
    <property type="entry name" value="Leucine Dehydrogenase, chain A, domain 1"/>
    <property type="match status" value="1"/>
</dbReference>
<dbReference type="Pfam" id="PF00208">
    <property type="entry name" value="ELFV_dehydrog"/>
    <property type="match status" value="1"/>
</dbReference>
<protein>
    <submittedName>
        <fullName evidence="8">Glu/Leu/Phe/Val dehydrogenase, C terminal:Glu/Leu/Phe/Val dehydrogenase, dimerization region</fullName>
    </submittedName>
</protein>
<dbReference type="PRINTS" id="PR00082">
    <property type="entry name" value="GLFDHDRGNASE"/>
</dbReference>
<dbReference type="GO" id="GO:0006520">
    <property type="term" value="P:amino acid metabolic process"/>
    <property type="evidence" value="ECO:0007669"/>
    <property type="project" value="InterPro"/>
</dbReference>
<gene>
    <name evidence="8" type="ordered locus">Reut_C6219</name>
</gene>
<dbReference type="Gene3D" id="3.40.50.720">
    <property type="entry name" value="NAD(P)-binding Rossmann-like Domain"/>
    <property type="match status" value="1"/>
</dbReference>
<dbReference type="GO" id="GO:0000166">
    <property type="term" value="F:nucleotide binding"/>
    <property type="evidence" value="ECO:0007669"/>
    <property type="project" value="UniProtKB-KW"/>
</dbReference>
<keyword evidence="5" id="KW-0547">Nucleotide-binding</keyword>
<evidence type="ECO:0000256" key="5">
    <source>
        <dbReference type="PIRSR" id="PIRSR000188-2"/>
    </source>
</evidence>
<dbReference type="PANTHER" id="PTHR42722:SF1">
    <property type="entry name" value="VALINE DEHYDROGENASE"/>
    <property type="match status" value="1"/>
</dbReference>
<dbReference type="KEGG" id="reu:Reut_C6219"/>
<dbReference type="SUPFAM" id="SSF53223">
    <property type="entry name" value="Aminoacid dehydrogenase-like, N-terminal domain"/>
    <property type="match status" value="1"/>
</dbReference>
<name>Q46MU7_CUPPJ</name>
<dbReference type="EMBL" id="CP000092">
    <property type="protein sequence ID" value="AAZ65528.1"/>
    <property type="molecule type" value="Genomic_DNA"/>
</dbReference>
<proteinExistence type="inferred from homology"/>
<reference evidence="8" key="1">
    <citation type="submission" date="2005-08" db="EMBL/GenBank/DDBJ databases">
        <title>Complete sequence of a megaplasmid of Ralstonia eutropha JMP134.</title>
        <authorList>
            <person name="Copeland A."/>
            <person name="Lucas S."/>
            <person name="Lapidus A."/>
            <person name="Barry K."/>
            <person name="Detter J.C."/>
            <person name="Glavina T."/>
            <person name="Hammon N."/>
            <person name="Israni S."/>
            <person name="Pitluck S."/>
            <person name="Goltsman E."/>
            <person name="Martinez M."/>
            <person name="Vergez L."/>
            <person name="Larimer F."/>
            <person name="Land M."/>
            <person name="Lykidis A."/>
            <person name="Richardson P."/>
        </authorList>
    </citation>
    <scope>NUCLEOTIDE SEQUENCE [LARGE SCALE GENOMIC DNA]</scope>
    <source>
        <strain evidence="8">JMP134</strain>
        <plasmid evidence="8">megaplasmid</plasmid>
    </source>
</reference>
<evidence type="ECO:0000256" key="6">
    <source>
        <dbReference type="RuleBase" id="RU004417"/>
    </source>
</evidence>
<evidence type="ECO:0000313" key="8">
    <source>
        <dbReference type="EMBL" id="AAZ65528.1"/>
    </source>
</evidence>
<evidence type="ECO:0000256" key="4">
    <source>
        <dbReference type="PIRSR" id="PIRSR000188-1"/>
    </source>
</evidence>
<dbReference type="eggNOG" id="COG0334">
    <property type="taxonomic scope" value="Bacteria"/>
</dbReference>
<keyword evidence="2 6" id="KW-0560">Oxidoreductase</keyword>
<dbReference type="CDD" id="cd01075">
    <property type="entry name" value="NAD_bind_Leu_Phe_Val_DH"/>
    <property type="match status" value="1"/>
</dbReference>
<organism evidence="8">
    <name type="scientific">Cupriavidus pinatubonensis (strain JMP 134 / LMG 1197)</name>
    <name type="common">Cupriavidus necator (strain JMP 134)</name>
    <dbReference type="NCBI Taxonomy" id="264198"/>
    <lineage>
        <taxon>Bacteria</taxon>
        <taxon>Pseudomonadati</taxon>
        <taxon>Pseudomonadota</taxon>
        <taxon>Betaproteobacteria</taxon>
        <taxon>Burkholderiales</taxon>
        <taxon>Burkholderiaceae</taxon>
        <taxon>Cupriavidus</taxon>
    </lineage>
</organism>
<feature type="active site" description="Proton donor/acceptor" evidence="4">
    <location>
        <position position="93"/>
    </location>
</feature>
<evidence type="ECO:0000256" key="1">
    <source>
        <dbReference type="ARBA" id="ARBA00006382"/>
    </source>
</evidence>
<dbReference type="AlphaFoldDB" id="Q46MU7"/>